<keyword evidence="2" id="KW-1185">Reference proteome</keyword>
<comment type="caution">
    <text evidence="1">The sequence shown here is derived from an EMBL/GenBank/DDBJ whole genome shotgun (WGS) entry which is preliminary data.</text>
</comment>
<accession>A0A6V6YS16</accession>
<dbReference type="RefSeq" id="WP_180908172.1">
    <property type="nucleotide sequence ID" value="NZ_CAIJDP010000060.1"/>
</dbReference>
<dbReference type="AlphaFoldDB" id="A0A6V6YS16"/>
<gene>
    <name evidence="1" type="ORF">FLAT13_01044</name>
</gene>
<dbReference type="Proteomes" id="UP000530060">
    <property type="component" value="Unassembled WGS sequence"/>
</dbReference>
<evidence type="ECO:0000313" key="2">
    <source>
        <dbReference type="Proteomes" id="UP000530060"/>
    </source>
</evidence>
<reference evidence="1 2" key="1">
    <citation type="submission" date="2020-06" db="EMBL/GenBank/DDBJ databases">
        <authorList>
            <person name="Criscuolo A."/>
        </authorList>
    </citation>
    <scope>NUCLEOTIDE SEQUENCE [LARGE SCALE GENOMIC DNA]</scope>
    <source>
        <strain evidence="2">CIP 111411</strain>
    </source>
</reference>
<organism evidence="1 2">
    <name type="scientific">Flavobacterium salmonis</name>
    <dbReference type="NCBI Taxonomy" id="2654844"/>
    <lineage>
        <taxon>Bacteria</taxon>
        <taxon>Pseudomonadati</taxon>
        <taxon>Bacteroidota</taxon>
        <taxon>Flavobacteriia</taxon>
        <taxon>Flavobacteriales</taxon>
        <taxon>Flavobacteriaceae</taxon>
        <taxon>Flavobacterium</taxon>
    </lineage>
</organism>
<dbReference type="EMBL" id="CAIJDP010000060">
    <property type="protein sequence ID" value="CAD0002308.1"/>
    <property type="molecule type" value="Genomic_DNA"/>
</dbReference>
<proteinExistence type="predicted"/>
<sequence>MSLELLQKIYKNRFDMSDYLIHFTRKNDDSTAFQNLKKIIKSGKLKAGWSVRNTKRTIFGKYPAVCFTEMPLFSFLTYVQNRNDIEKIDLYGIAISKDFMFKKGARNVIYGLTRGNNDETHSENGEWFTPHLPEEEQYRYMLTDFSDKNDWTHEREWRWRNCFEFSKGDYFPIWKNDEIIRVSDKNCGDARFNQDKNIYIIVRNLLEADELKEIFNSLNSDEFNPRNIEKTYVIVIESIKKPYKYDLLTFEYLIQNKICIPMYSS</sequence>
<protein>
    <submittedName>
        <fullName evidence="1">Uncharacterized protein</fullName>
    </submittedName>
</protein>
<evidence type="ECO:0000313" key="1">
    <source>
        <dbReference type="EMBL" id="CAD0002308.1"/>
    </source>
</evidence>
<name>A0A6V6YS16_9FLAO</name>